<dbReference type="PANTHER" id="PTHR47514:SF1">
    <property type="entry name" value="TRANSKETOLASE N-TERMINAL SECTION-RELATED"/>
    <property type="match status" value="1"/>
</dbReference>
<keyword evidence="6" id="KW-1185">Reference proteome</keyword>
<gene>
    <name evidence="5" type="ORF">GXN74_13455</name>
</gene>
<reference evidence="5 6" key="1">
    <citation type="submission" date="2020-01" db="EMBL/GenBank/DDBJ databases">
        <title>Anaeroalcalibacter tamaniensis gen. nov., sp. nov., moderately halophilic strictly anaerobic fermenter bacterium from mud volcano of Taman peninsula.</title>
        <authorList>
            <person name="Frolova A."/>
            <person name="Merkel A.Y."/>
            <person name="Slobodkin A.I."/>
        </authorList>
    </citation>
    <scope>NUCLEOTIDE SEQUENCE [LARGE SCALE GENOMIC DNA]</scope>
    <source>
        <strain evidence="5 6">F-3ap</strain>
    </source>
</reference>
<dbReference type="Pfam" id="PF00456">
    <property type="entry name" value="Transketolase_N"/>
    <property type="match status" value="1"/>
</dbReference>
<protein>
    <submittedName>
        <fullName evidence="5">Transketolase</fullName>
    </submittedName>
</protein>
<accession>A0A7X5KP63</accession>
<dbReference type="CDD" id="cd02012">
    <property type="entry name" value="TPP_TK"/>
    <property type="match status" value="1"/>
</dbReference>
<comment type="caution">
    <text evidence="5">The sequence shown here is derived from an EMBL/GenBank/DDBJ whole genome shotgun (WGS) entry which is preliminary data.</text>
</comment>
<comment type="cofactor">
    <cofactor evidence="1">
        <name>thiamine diphosphate</name>
        <dbReference type="ChEBI" id="CHEBI:58937"/>
    </cofactor>
</comment>
<evidence type="ECO:0000313" key="6">
    <source>
        <dbReference type="Proteomes" id="UP000461585"/>
    </source>
</evidence>
<dbReference type="Proteomes" id="UP000461585">
    <property type="component" value="Unassembled WGS sequence"/>
</dbReference>
<evidence type="ECO:0000259" key="4">
    <source>
        <dbReference type="Pfam" id="PF00456"/>
    </source>
</evidence>
<feature type="domain" description="Transketolase N-terminal" evidence="4">
    <location>
        <begin position="25"/>
        <end position="272"/>
    </location>
</feature>
<name>A0A7X5KP63_9FIRM</name>
<dbReference type="InterPro" id="IPR029061">
    <property type="entry name" value="THDP-binding"/>
</dbReference>
<dbReference type="EMBL" id="JAAEEH010000057">
    <property type="protein sequence ID" value="NDL68744.1"/>
    <property type="molecule type" value="Genomic_DNA"/>
</dbReference>
<evidence type="ECO:0000256" key="2">
    <source>
        <dbReference type="ARBA" id="ARBA00007131"/>
    </source>
</evidence>
<proteinExistence type="inferred from homology"/>
<dbReference type="Gene3D" id="3.40.50.970">
    <property type="match status" value="1"/>
</dbReference>
<dbReference type="AlphaFoldDB" id="A0A7X5KP63"/>
<dbReference type="InterPro" id="IPR005474">
    <property type="entry name" value="Transketolase_N"/>
</dbReference>
<sequence>MDDIKTSYMEAKCLEFRRELIQLLHGIQTGHPGGSLSVMEILVKLYYDRLRIDPANPQWEDRDRFILGKGHAAPALYMILADLGFFDKEELKTLRQANSRLQGHPCAVKTPGIEASTGPLGLGISFGVGVACSAKQDKKSYKTYVVLGDGEIQEGIVWEAAMAASKFKLDNLVAILDNNGVQLDGTVEEILPMGDISAKWEAFGWHVIEADGHDLDDLDRALSEADWVVGKPVLINAKTVKGKGVSFMEGKNIWHGKPIDKQEFSLAMEELGGFDYEC</sequence>
<keyword evidence="3" id="KW-0786">Thiamine pyrophosphate</keyword>
<evidence type="ECO:0000313" key="5">
    <source>
        <dbReference type="EMBL" id="NDL68744.1"/>
    </source>
</evidence>
<evidence type="ECO:0000256" key="1">
    <source>
        <dbReference type="ARBA" id="ARBA00001964"/>
    </source>
</evidence>
<dbReference type="PANTHER" id="PTHR47514">
    <property type="entry name" value="TRANSKETOLASE N-TERMINAL SECTION-RELATED"/>
    <property type="match status" value="1"/>
</dbReference>
<dbReference type="SUPFAM" id="SSF52518">
    <property type="entry name" value="Thiamin diphosphate-binding fold (THDP-binding)"/>
    <property type="match status" value="1"/>
</dbReference>
<organism evidence="5 6">
    <name type="scientific">Anaerotalea alkaliphila</name>
    <dbReference type="NCBI Taxonomy" id="2662126"/>
    <lineage>
        <taxon>Bacteria</taxon>
        <taxon>Bacillati</taxon>
        <taxon>Bacillota</taxon>
        <taxon>Clostridia</taxon>
        <taxon>Eubacteriales</taxon>
        <taxon>Anaerotalea</taxon>
    </lineage>
</organism>
<evidence type="ECO:0000256" key="3">
    <source>
        <dbReference type="ARBA" id="ARBA00023052"/>
    </source>
</evidence>
<comment type="similarity">
    <text evidence="2">Belongs to the transketolase family.</text>
</comment>